<evidence type="ECO:0000313" key="3">
    <source>
        <dbReference type="Proteomes" id="UP001337305"/>
    </source>
</evidence>
<dbReference type="InterPro" id="IPR001611">
    <property type="entry name" value="Leu-rich_rpt"/>
</dbReference>
<dbReference type="Proteomes" id="UP001337305">
    <property type="component" value="Unassembled WGS sequence"/>
</dbReference>
<proteinExistence type="predicted"/>
<organism evidence="2 3">
    <name type="scientific">Flavivirga spongiicola</name>
    <dbReference type="NCBI Taxonomy" id="421621"/>
    <lineage>
        <taxon>Bacteria</taxon>
        <taxon>Pseudomonadati</taxon>
        <taxon>Bacteroidota</taxon>
        <taxon>Flavobacteriia</taxon>
        <taxon>Flavobacteriales</taxon>
        <taxon>Flavobacteriaceae</taxon>
        <taxon>Flavivirga</taxon>
    </lineage>
</organism>
<keyword evidence="1" id="KW-0472">Membrane</keyword>
<keyword evidence="1" id="KW-0812">Transmembrane</keyword>
<dbReference type="InterPro" id="IPR032675">
    <property type="entry name" value="LRR_dom_sf"/>
</dbReference>
<dbReference type="PROSITE" id="PS51450">
    <property type="entry name" value="LRR"/>
    <property type="match status" value="1"/>
</dbReference>
<dbReference type="RefSeq" id="WP_303306541.1">
    <property type="nucleotide sequence ID" value="NZ_JAODOP010000004.1"/>
</dbReference>
<reference evidence="2 3" key="1">
    <citation type="submission" date="2022-09" db="EMBL/GenBank/DDBJ databases">
        <title>Genome sequencing of Flavivirga sp. MEBiC05379.</title>
        <authorList>
            <person name="Oh H.-M."/>
            <person name="Kwon K.K."/>
            <person name="Park M.J."/>
            <person name="Yang S.-H."/>
        </authorList>
    </citation>
    <scope>NUCLEOTIDE SEQUENCE [LARGE SCALE GENOMIC DNA]</scope>
    <source>
        <strain evidence="2 3">MEBiC05379</strain>
    </source>
</reference>
<accession>A0ABU7XWE2</accession>
<gene>
    <name evidence="2" type="ORF">N1F79_13805</name>
</gene>
<feature type="transmembrane region" description="Helical" evidence="1">
    <location>
        <begin position="6"/>
        <end position="26"/>
    </location>
</feature>
<sequence>MEPTYVIYIISIIFTGIGLWILFYVFKKWNPNYVPRKITAKIIRNLFGSKGSRIFSGIMGTIILIFGIGLFYLESTRESRHLSNKEKTYIKTDNIQITQHSDNSILHTTLKIEQQKISRIGKDHLKNYKTISFDGNGLENIPNIIWDMTNLRILDLSNNELTEIHQYKDKIQKFEELNLIILDNNPMDSLYVKKINQEFFYDQIQYKGILN</sequence>
<keyword evidence="3" id="KW-1185">Reference proteome</keyword>
<evidence type="ECO:0008006" key="4">
    <source>
        <dbReference type="Google" id="ProtNLM"/>
    </source>
</evidence>
<keyword evidence="1" id="KW-1133">Transmembrane helix</keyword>
<name>A0ABU7XWE2_9FLAO</name>
<evidence type="ECO:0000256" key="1">
    <source>
        <dbReference type="SAM" id="Phobius"/>
    </source>
</evidence>
<protein>
    <recommendedName>
        <fullName evidence="4">Leucine-rich repeat domain-containing protein</fullName>
    </recommendedName>
</protein>
<dbReference type="Gene3D" id="3.80.10.10">
    <property type="entry name" value="Ribonuclease Inhibitor"/>
    <property type="match status" value="1"/>
</dbReference>
<comment type="caution">
    <text evidence="2">The sequence shown here is derived from an EMBL/GenBank/DDBJ whole genome shotgun (WGS) entry which is preliminary data.</text>
</comment>
<feature type="transmembrane region" description="Helical" evidence="1">
    <location>
        <begin position="54"/>
        <end position="73"/>
    </location>
</feature>
<dbReference type="EMBL" id="JAODOP010000004">
    <property type="protein sequence ID" value="MEF3834207.1"/>
    <property type="molecule type" value="Genomic_DNA"/>
</dbReference>
<evidence type="ECO:0000313" key="2">
    <source>
        <dbReference type="EMBL" id="MEF3834207.1"/>
    </source>
</evidence>
<dbReference type="SUPFAM" id="SSF52058">
    <property type="entry name" value="L domain-like"/>
    <property type="match status" value="1"/>
</dbReference>